<dbReference type="STRING" id="1586287.BBK82_21390"/>
<evidence type="ECO:0000313" key="4">
    <source>
        <dbReference type="EMBL" id="ANZ38241.1"/>
    </source>
</evidence>
<dbReference type="PANTHER" id="PTHR19328:SF13">
    <property type="entry name" value="HIPL1 PROTEIN"/>
    <property type="match status" value="1"/>
</dbReference>
<dbReference type="InterPro" id="IPR011042">
    <property type="entry name" value="6-blade_b-propeller_TolB-like"/>
</dbReference>
<sequence>MGPVVRSVALLAAACLLAGGCASFPDEPPPTSWSAQPQLTPQAGPRPELPGEYQSSPGQNGQNQTPQSVPPPQGCKDFNPGVIATCLNTVTGVAPIGGDSNGGVAAYATERGGRLLKVTKDVDPVVVAQIEVDASTDGGLTGLAISATFAEDQLAYVYVTTATDNRVLRIAPGDTPKPILTGIPKGPSGNRGVLASDRKGSLLVATGDAGNPALAADPNSLAGKVLRIDGSGKPAQGNPTAGSAVVAAGLRLPGGLCVSGDTTKVWVTDWAAAGDVVYRVTAGQPLGDPAWRWTDRPGVMGCASLSDVLWVSTAKMAGFQNLPMNAAGAITGKPEPAMQENGYGLLGPMEMLNDSAALVGTVNKAGGQPVSSDDRVALITRQGPPGGTKD</sequence>
<dbReference type="AlphaFoldDB" id="A0A1B2HKJ8"/>
<dbReference type="PROSITE" id="PS51257">
    <property type="entry name" value="PROKAR_LIPOPROTEIN"/>
    <property type="match status" value="1"/>
</dbReference>
<evidence type="ECO:0000313" key="5">
    <source>
        <dbReference type="Proteomes" id="UP000093053"/>
    </source>
</evidence>
<accession>A0A1B2HKJ8</accession>
<evidence type="ECO:0000259" key="3">
    <source>
        <dbReference type="Pfam" id="PF07995"/>
    </source>
</evidence>
<name>A0A1B2HKJ8_9PSEU</name>
<organism evidence="4 5">
    <name type="scientific">Lentzea guizhouensis</name>
    <dbReference type="NCBI Taxonomy" id="1586287"/>
    <lineage>
        <taxon>Bacteria</taxon>
        <taxon>Bacillati</taxon>
        <taxon>Actinomycetota</taxon>
        <taxon>Actinomycetes</taxon>
        <taxon>Pseudonocardiales</taxon>
        <taxon>Pseudonocardiaceae</taxon>
        <taxon>Lentzea</taxon>
    </lineage>
</organism>
<dbReference type="EMBL" id="CP016793">
    <property type="protein sequence ID" value="ANZ38241.1"/>
    <property type="molecule type" value="Genomic_DNA"/>
</dbReference>
<dbReference type="KEGG" id="led:BBK82_21390"/>
<feature type="domain" description="Glucose/Sorbosone dehydrogenase" evidence="3">
    <location>
        <begin position="108"/>
        <end position="291"/>
    </location>
</feature>
<feature type="region of interest" description="Disordered" evidence="1">
    <location>
        <begin position="365"/>
        <end position="390"/>
    </location>
</feature>
<keyword evidence="2" id="KW-0732">Signal</keyword>
<gene>
    <name evidence="4" type="ORF">BBK82_21390</name>
</gene>
<dbReference type="Pfam" id="PF07995">
    <property type="entry name" value="GSDH"/>
    <property type="match status" value="1"/>
</dbReference>
<feature type="chain" id="PRO_5039682481" evidence="2">
    <location>
        <begin position="19"/>
        <end position="390"/>
    </location>
</feature>
<dbReference type="PANTHER" id="PTHR19328">
    <property type="entry name" value="HEDGEHOG-INTERACTING PROTEIN"/>
    <property type="match status" value="1"/>
</dbReference>
<dbReference type="SUPFAM" id="SSF63829">
    <property type="entry name" value="Calcium-dependent phosphotriesterase"/>
    <property type="match status" value="1"/>
</dbReference>
<feature type="signal peptide" evidence="2">
    <location>
        <begin position="1"/>
        <end position="18"/>
    </location>
</feature>
<feature type="compositionally biased region" description="Polar residues" evidence="1">
    <location>
        <begin position="53"/>
        <end position="67"/>
    </location>
</feature>
<dbReference type="Gene3D" id="2.120.10.30">
    <property type="entry name" value="TolB, C-terminal domain"/>
    <property type="match status" value="1"/>
</dbReference>
<dbReference type="Proteomes" id="UP000093053">
    <property type="component" value="Chromosome"/>
</dbReference>
<evidence type="ECO:0000256" key="1">
    <source>
        <dbReference type="SAM" id="MobiDB-lite"/>
    </source>
</evidence>
<feature type="compositionally biased region" description="Polar residues" evidence="1">
    <location>
        <begin position="32"/>
        <end position="41"/>
    </location>
</feature>
<feature type="region of interest" description="Disordered" evidence="1">
    <location>
        <begin position="26"/>
        <end position="75"/>
    </location>
</feature>
<evidence type="ECO:0000256" key="2">
    <source>
        <dbReference type="SAM" id="SignalP"/>
    </source>
</evidence>
<reference evidence="4 5" key="1">
    <citation type="submission" date="2016-07" db="EMBL/GenBank/DDBJ databases">
        <title>Complete genome sequence of the Lentzea guizhouensis DHS C013.</title>
        <authorList>
            <person name="Cao C."/>
        </authorList>
    </citation>
    <scope>NUCLEOTIDE SEQUENCE [LARGE SCALE GENOMIC DNA]</scope>
    <source>
        <strain evidence="4 5">DHS C013</strain>
    </source>
</reference>
<protein>
    <submittedName>
        <fullName evidence="4">Glucose dehydrogenase</fullName>
    </submittedName>
</protein>
<keyword evidence="5" id="KW-1185">Reference proteome</keyword>
<dbReference type="InterPro" id="IPR012938">
    <property type="entry name" value="Glc/Sorbosone_DH"/>
</dbReference>
<proteinExistence type="predicted"/>